<dbReference type="Gene3D" id="3.40.140.10">
    <property type="entry name" value="Cytidine Deaminase, domain 2"/>
    <property type="match status" value="1"/>
</dbReference>
<feature type="active site" description="Cysteine persulfide intermediate" evidence="3">
    <location>
        <position position="115"/>
    </location>
</feature>
<dbReference type="GO" id="GO:0097163">
    <property type="term" value="F:sulfur carrier activity"/>
    <property type="evidence" value="ECO:0007669"/>
    <property type="project" value="UniProtKB-UniRule"/>
</dbReference>
<dbReference type="GO" id="GO:0016783">
    <property type="term" value="F:sulfurtransferase activity"/>
    <property type="evidence" value="ECO:0007669"/>
    <property type="project" value="InterPro"/>
</dbReference>
<dbReference type="Gene3D" id="3.10.20.10">
    <property type="match status" value="1"/>
</dbReference>
<dbReference type="InterPro" id="IPR003786">
    <property type="entry name" value="FdhD"/>
</dbReference>
<keyword evidence="1 3" id="KW-0963">Cytoplasm</keyword>
<dbReference type="RefSeq" id="WP_179756224.1">
    <property type="nucleotide sequence ID" value="NZ_JACCBU010000001.1"/>
</dbReference>
<reference evidence="4 5" key="1">
    <citation type="submission" date="2020-07" db="EMBL/GenBank/DDBJ databases">
        <title>Sequencing the genomes of 1000 actinobacteria strains.</title>
        <authorList>
            <person name="Klenk H.-P."/>
        </authorList>
    </citation>
    <scope>NUCLEOTIDE SEQUENCE [LARGE SCALE GENOMIC DNA]</scope>
    <source>
        <strain evidence="4 5">DSM 22083</strain>
    </source>
</reference>
<organism evidence="4 5">
    <name type="scientific">Microlunatus parietis</name>
    <dbReference type="NCBI Taxonomy" id="682979"/>
    <lineage>
        <taxon>Bacteria</taxon>
        <taxon>Bacillati</taxon>
        <taxon>Actinomycetota</taxon>
        <taxon>Actinomycetes</taxon>
        <taxon>Propionibacteriales</taxon>
        <taxon>Propionibacteriaceae</taxon>
        <taxon>Microlunatus</taxon>
    </lineage>
</organism>
<dbReference type="InterPro" id="IPR016193">
    <property type="entry name" value="Cytidine_deaminase-like"/>
</dbReference>
<dbReference type="PANTHER" id="PTHR30592">
    <property type="entry name" value="FORMATE DEHYDROGENASE"/>
    <property type="match status" value="1"/>
</dbReference>
<dbReference type="GO" id="GO:0006777">
    <property type="term" value="P:Mo-molybdopterin cofactor biosynthetic process"/>
    <property type="evidence" value="ECO:0007669"/>
    <property type="project" value="UniProtKB-UniRule"/>
</dbReference>
<comment type="similarity">
    <text evidence="3">Belongs to the FdhD family.</text>
</comment>
<name>A0A7Y9LFH5_9ACTN</name>
<comment type="caution">
    <text evidence="3">Lacks conserved residue(s) required for the propagation of feature annotation.</text>
</comment>
<keyword evidence="2 3" id="KW-0501">Molybdenum cofactor biosynthesis</keyword>
<dbReference type="EMBL" id="JACCBU010000001">
    <property type="protein sequence ID" value="NYE74131.1"/>
    <property type="molecule type" value="Genomic_DNA"/>
</dbReference>
<evidence type="ECO:0000256" key="1">
    <source>
        <dbReference type="ARBA" id="ARBA00022490"/>
    </source>
</evidence>
<evidence type="ECO:0000313" key="4">
    <source>
        <dbReference type="EMBL" id="NYE74131.1"/>
    </source>
</evidence>
<accession>A0A7Y9LFH5</accession>
<comment type="function">
    <text evidence="3">Required for formate dehydrogenase (FDH) activity. Acts as a sulfur carrier protein that transfers sulfur from IscS to the molybdenum cofactor prior to its insertion into FDH.</text>
</comment>
<dbReference type="NCBIfam" id="TIGR00129">
    <property type="entry name" value="fdhD_narQ"/>
    <property type="match status" value="1"/>
</dbReference>
<proteinExistence type="inferred from homology"/>
<dbReference type="Proteomes" id="UP000569914">
    <property type="component" value="Unassembled WGS sequence"/>
</dbReference>
<dbReference type="HAMAP" id="MF_00187">
    <property type="entry name" value="FdhD"/>
    <property type="match status" value="1"/>
</dbReference>
<dbReference type="SUPFAM" id="SSF53927">
    <property type="entry name" value="Cytidine deaminase-like"/>
    <property type="match status" value="1"/>
</dbReference>
<dbReference type="PIRSF" id="PIRSF015626">
    <property type="entry name" value="FdhD"/>
    <property type="match status" value="1"/>
</dbReference>
<keyword evidence="5" id="KW-1185">Reference proteome</keyword>
<evidence type="ECO:0000256" key="2">
    <source>
        <dbReference type="ARBA" id="ARBA00023150"/>
    </source>
</evidence>
<comment type="caution">
    <text evidence="4">The sequence shown here is derived from an EMBL/GenBank/DDBJ whole genome shotgun (WGS) entry which is preliminary data.</text>
</comment>
<sequence>MGRLTRRHPVLRLTAEEERRRIDVLAVEEPLELRINGEPFVVTMRTPGDDLDLVHGLLHAEGLITGVADVSTARYCGGAGEDGENPYNQLDVALAAGVAPPAAEQRRQVLTSSACGLCGATSIDQVLRDGRFELTDELRIDRAVIAAAPDRLREQQRTFDKTGGLHGAGLMDAAGDLVCVREDVGRHNAVDKVIGWALRQDRLPARDLALVVSGRASFELTQKAVLAGIALLIAVSAPSSLAVELAERSGLTLAGFVRGGSMNVYTHPDRILAARSSVTR</sequence>
<dbReference type="AlphaFoldDB" id="A0A7Y9LFH5"/>
<dbReference type="Pfam" id="PF02634">
    <property type="entry name" value="FdhD-NarQ"/>
    <property type="match status" value="1"/>
</dbReference>
<protein>
    <recommendedName>
        <fullName evidence="3">Sulfur carrier protein FdhD</fullName>
    </recommendedName>
</protein>
<dbReference type="PANTHER" id="PTHR30592:SF1">
    <property type="entry name" value="SULFUR CARRIER PROTEIN FDHD"/>
    <property type="match status" value="1"/>
</dbReference>
<gene>
    <name evidence="3" type="primary">fdhD</name>
    <name evidence="4" type="ORF">BKA15_005460</name>
</gene>
<dbReference type="NCBIfam" id="NF001943">
    <property type="entry name" value="PRK00724.1-2"/>
    <property type="match status" value="1"/>
</dbReference>
<evidence type="ECO:0000313" key="5">
    <source>
        <dbReference type="Proteomes" id="UP000569914"/>
    </source>
</evidence>
<evidence type="ECO:0000256" key="3">
    <source>
        <dbReference type="HAMAP-Rule" id="MF_00187"/>
    </source>
</evidence>
<dbReference type="GO" id="GO:0005737">
    <property type="term" value="C:cytoplasm"/>
    <property type="evidence" value="ECO:0007669"/>
    <property type="project" value="UniProtKB-SubCell"/>
</dbReference>
<comment type="subcellular location">
    <subcellularLocation>
        <location evidence="3">Cytoplasm</location>
    </subcellularLocation>
</comment>